<dbReference type="InterPro" id="IPR017946">
    <property type="entry name" value="PLC-like_Pdiesterase_TIM-brl"/>
</dbReference>
<dbReference type="PANTHER" id="PTHR46211">
    <property type="entry name" value="GLYCEROPHOSPHORYL DIESTER PHOSPHODIESTERASE"/>
    <property type="match status" value="1"/>
</dbReference>
<name>G0QVV6_ICHMU</name>
<evidence type="ECO:0000259" key="1">
    <source>
        <dbReference type="PROSITE" id="PS51704"/>
    </source>
</evidence>
<dbReference type="PANTHER" id="PTHR46211:SF14">
    <property type="entry name" value="GLYCEROPHOSPHODIESTER PHOSPHODIESTERASE"/>
    <property type="match status" value="1"/>
</dbReference>
<evidence type="ECO:0000313" key="3">
    <source>
        <dbReference type="Proteomes" id="UP000008983"/>
    </source>
</evidence>
<dbReference type="Proteomes" id="UP000008983">
    <property type="component" value="Unassembled WGS sequence"/>
</dbReference>
<protein>
    <recommendedName>
        <fullName evidence="1">GP-PDE domain-containing protein</fullName>
    </recommendedName>
</protein>
<dbReference type="AlphaFoldDB" id="G0QVV6"/>
<proteinExistence type="predicted"/>
<dbReference type="RefSeq" id="XP_004032238.1">
    <property type="nucleotide sequence ID" value="XM_004032190.1"/>
</dbReference>
<dbReference type="GO" id="GO:0008081">
    <property type="term" value="F:phosphoric diester hydrolase activity"/>
    <property type="evidence" value="ECO:0007669"/>
    <property type="project" value="InterPro"/>
</dbReference>
<reference evidence="2 3" key="1">
    <citation type="submission" date="2011-07" db="EMBL/GenBank/DDBJ databases">
        <authorList>
            <person name="Coyne R."/>
            <person name="Brami D."/>
            <person name="Johnson J."/>
            <person name="Hostetler J."/>
            <person name="Hannick L."/>
            <person name="Clark T."/>
            <person name="Cassidy-Hanley D."/>
            <person name="Inman J."/>
        </authorList>
    </citation>
    <scope>NUCLEOTIDE SEQUENCE [LARGE SCALE GENOMIC DNA]</scope>
    <source>
        <strain evidence="2 3">G5</strain>
    </source>
</reference>
<keyword evidence="3" id="KW-1185">Reference proteome</keyword>
<dbReference type="Pfam" id="PF03009">
    <property type="entry name" value="GDPD"/>
    <property type="match status" value="1"/>
</dbReference>
<dbReference type="EMBL" id="GL983964">
    <property type="protein sequence ID" value="EGR30651.1"/>
    <property type="molecule type" value="Genomic_DNA"/>
</dbReference>
<dbReference type="GeneID" id="14906768"/>
<dbReference type="Gene3D" id="3.20.20.190">
    <property type="entry name" value="Phosphatidylinositol (PI) phosphodiesterase"/>
    <property type="match status" value="1"/>
</dbReference>
<dbReference type="SUPFAM" id="SSF51695">
    <property type="entry name" value="PLC-like phosphodiesterases"/>
    <property type="match status" value="1"/>
</dbReference>
<evidence type="ECO:0000313" key="2">
    <source>
        <dbReference type="EMBL" id="EGR30651.1"/>
    </source>
</evidence>
<dbReference type="GO" id="GO:0006629">
    <property type="term" value="P:lipid metabolic process"/>
    <property type="evidence" value="ECO:0007669"/>
    <property type="project" value="InterPro"/>
</dbReference>
<dbReference type="PROSITE" id="PS50007">
    <property type="entry name" value="PIPLC_X_DOMAIN"/>
    <property type="match status" value="1"/>
</dbReference>
<dbReference type="PROSITE" id="PS51704">
    <property type="entry name" value="GP_PDE"/>
    <property type="match status" value="1"/>
</dbReference>
<accession>G0QVV6</accession>
<gene>
    <name evidence="2" type="ORF">IMG5_127000</name>
</gene>
<sequence length="248" mass="28909">MVKSCQQLLCNIYSIKNLHYHKRNEKQQLLNNDKKSPISIKTQFTDDFIFYKSKRTFKKKINLRKKIRVEGHRGSGILYAENTIQSFANGIELGLDSIELDVWFSKDNKIVVVHGTDDHTLQLIDGSFKKIIDMTYQEMLEQYTIEEGQKIPLLLNVLELCKGKCRVNIELKGDEENLCEEILKLCIQVGIPSVFVQSQKKGMQLSVYFDFNIIENHQIYKRLIDLEIDVIITNQPNFLINFIKTKCT</sequence>
<dbReference type="STRING" id="857967.G0QVV6"/>
<dbReference type="eggNOG" id="ENOG502SGUZ">
    <property type="taxonomic scope" value="Eukaryota"/>
</dbReference>
<dbReference type="InParanoid" id="G0QVV6"/>
<dbReference type="OrthoDB" id="312614at2759"/>
<feature type="domain" description="GP-PDE" evidence="1">
    <location>
        <begin position="67"/>
        <end position="248"/>
    </location>
</feature>
<organism evidence="2 3">
    <name type="scientific">Ichthyophthirius multifiliis</name>
    <name type="common">White spot disease agent</name>
    <name type="synonym">Ich</name>
    <dbReference type="NCBI Taxonomy" id="5932"/>
    <lineage>
        <taxon>Eukaryota</taxon>
        <taxon>Sar</taxon>
        <taxon>Alveolata</taxon>
        <taxon>Ciliophora</taxon>
        <taxon>Intramacronucleata</taxon>
        <taxon>Oligohymenophorea</taxon>
        <taxon>Hymenostomatida</taxon>
        <taxon>Ophryoglenina</taxon>
        <taxon>Ichthyophthirius</taxon>
    </lineage>
</organism>
<dbReference type="InterPro" id="IPR030395">
    <property type="entry name" value="GP_PDE_dom"/>
</dbReference>